<feature type="region of interest" description="Disordered" evidence="1">
    <location>
        <begin position="1"/>
        <end position="39"/>
    </location>
</feature>
<sequence>MNVLQRTLETGRFNEPPTRLGSRTKHMSSVHGRNADTVSTKANEKHVKMPCKIEDNEIPLTSAHDYFCLKLGNLPAVGVDTSQGGSSFGRDATFFQAVPGEYTLLDVCHSSRTAFTQLTMDRFFDLDSLCRAVPTQGQAKVVKMNASATNIEHAEWREPPNWRYQSSKAPSPFACTFWLSISAFAKDLRKCLDHCTCVLGGAMVLPYLTVDFREEHERIDETRQRAACIAVHTLFNRCHLYMRTHKGIPAAAGKRDYPFCSHFMIIFDNARYEGWEIAADTDGEWTDETCMMKRIFLSTLYTAESVEDLYTWICEIHCWGATKYGPACMEEIRTFLMPSSLKQTSKGELIAEENQQGTKLENELSTLT</sequence>
<dbReference type="RefSeq" id="XP_007806300.1">
    <property type="nucleotide sequence ID" value="XM_007808109.1"/>
</dbReference>
<proteinExistence type="predicted"/>
<dbReference type="eggNOG" id="ENOG502SQRC">
    <property type="taxonomic scope" value="Eukaryota"/>
</dbReference>
<dbReference type="EMBL" id="KE721552">
    <property type="protein sequence ID" value="ERF68015.1"/>
    <property type="molecule type" value="Genomic_DNA"/>
</dbReference>
<keyword evidence="3" id="KW-1185">Reference proteome</keyword>
<dbReference type="Proteomes" id="UP000019373">
    <property type="component" value="Unassembled WGS sequence"/>
</dbReference>
<organism evidence="2 3">
    <name type="scientific">Endocarpon pusillum (strain Z07020 / HMAS-L-300199)</name>
    <name type="common">Lichen-forming fungus</name>
    <dbReference type="NCBI Taxonomy" id="1263415"/>
    <lineage>
        <taxon>Eukaryota</taxon>
        <taxon>Fungi</taxon>
        <taxon>Dikarya</taxon>
        <taxon>Ascomycota</taxon>
        <taxon>Pezizomycotina</taxon>
        <taxon>Eurotiomycetes</taxon>
        <taxon>Chaetothyriomycetidae</taxon>
        <taxon>Verrucariales</taxon>
        <taxon>Verrucariaceae</taxon>
        <taxon>Endocarpon</taxon>
    </lineage>
</organism>
<dbReference type="AlphaFoldDB" id="U1HDB6"/>
<name>U1HDB6_ENDPU</name>
<gene>
    <name evidence="2" type="ORF">EPUS_06405</name>
</gene>
<protein>
    <submittedName>
        <fullName evidence="2">Uncharacterized protein</fullName>
    </submittedName>
</protein>
<dbReference type="GeneID" id="19241345"/>
<evidence type="ECO:0000256" key="1">
    <source>
        <dbReference type="SAM" id="MobiDB-lite"/>
    </source>
</evidence>
<dbReference type="HOGENOM" id="CLU_752326_0_0_1"/>
<accession>U1HDB6</accession>
<dbReference type="OrthoDB" id="5426911at2759"/>
<evidence type="ECO:0000313" key="3">
    <source>
        <dbReference type="Proteomes" id="UP000019373"/>
    </source>
</evidence>
<evidence type="ECO:0000313" key="2">
    <source>
        <dbReference type="EMBL" id="ERF68015.1"/>
    </source>
</evidence>
<reference evidence="3" key="1">
    <citation type="journal article" date="2014" name="BMC Genomics">
        <title>Genome characteristics reveal the impact of lichenization on lichen-forming fungus Endocarpon pusillum Hedwig (Verrucariales, Ascomycota).</title>
        <authorList>
            <person name="Wang Y.-Y."/>
            <person name="Liu B."/>
            <person name="Zhang X.-Y."/>
            <person name="Zhou Q.-M."/>
            <person name="Zhang T."/>
            <person name="Li H."/>
            <person name="Yu Y.-F."/>
            <person name="Zhang X.-L."/>
            <person name="Hao X.-Y."/>
            <person name="Wang M."/>
            <person name="Wang L."/>
            <person name="Wei J.-C."/>
        </authorList>
    </citation>
    <scope>NUCLEOTIDE SEQUENCE [LARGE SCALE GENOMIC DNA]</scope>
    <source>
        <strain evidence="3">Z07020 / HMAS-L-300199</strain>
    </source>
</reference>